<dbReference type="InterPro" id="IPR019408">
    <property type="entry name" value="7TM_GPCR_serpentine_rcpt_Srab"/>
</dbReference>
<keyword evidence="2 5" id="KW-0812">Transmembrane</keyword>
<dbReference type="EMBL" id="BTSX01000005">
    <property type="protein sequence ID" value="GMS99791.1"/>
    <property type="molecule type" value="Genomic_DNA"/>
</dbReference>
<accession>A0AAV5TZV8</accession>
<dbReference type="PANTHER" id="PTHR46561:SF11">
    <property type="entry name" value="SERPENTINE RECEPTOR CLASS ALPHA_BETA-14"/>
    <property type="match status" value="1"/>
</dbReference>
<evidence type="ECO:0000313" key="7">
    <source>
        <dbReference type="Proteomes" id="UP001432027"/>
    </source>
</evidence>
<keyword evidence="7" id="KW-1185">Reference proteome</keyword>
<comment type="caution">
    <text evidence="6">The sequence shown here is derived from an EMBL/GenBank/DDBJ whole genome shotgun (WGS) entry which is preliminary data.</text>
</comment>
<evidence type="ECO:0000256" key="1">
    <source>
        <dbReference type="ARBA" id="ARBA00004141"/>
    </source>
</evidence>
<dbReference type="GO" id="GO:0016020">
    <property type="term" value="C:membrane"/>
    <property type="evidence" value="ECO:0007669"/>
    <property type="project" value="UniProtKB-SubCell"/>
</dbReference>
<evidence type="ECO:0000313" key="6">
    <source>
        <dbReference type="EMBL" id="GMS99791.1"/>
    </source>
</evidence>
<dbReference type="Pfam" id="PF10292">
    <property type="entry name" value="7TM_GPCR_Srab"/>
    <property type="match status" value="1"/>
</dbReference>
<gene>
    <name evidence="6" type="ORF">PENTCL1PPCAC_21966</name>
</gene>
<protein>
    <recommendedName>
        <fullName evidence="8">G protein-coupled receptor</fullName>
    </recommendedName>
</protein>
<feature type="transmembrane region" description="Helical" evidence="5">
    <location>
        <begin position="91"/>
        <end position="111"/>
    </location>
</feature>
<name>A0AAV5TZV8_9BILA</name>
<keyword evidence="4 5" id="KW-0472">Membrane</keyword>
<evidence type="ECO:0000256" key="4">
    <source>
        <dbReference type="ARBA" id="ARBA00023136"/>
    </source>
</evidence>
<dbReference type="PANTHER" id="PTHR46561">
    <property type="entry name" value="SERPENTINE RECEPTOR, CLASS AB (CLASS A-LIKE)-RELATED"/>
    <property type="match status" value="1"/>
</dbReference>
<comment type="subcellular location">
    <subcellularLocation>
        <location evidence="1">Membrane</location>
        <topology evidence="1">Multi-pass membrane protein</topology>
    </subcellularLocation>
</comment>
<evidence type="ECO:0008006" key="8">
    <source>
        <dbReference type="Google" id="ProtNLM"/>
    </source>
</evidence>
<evidence type="ECO:0000256" key="2">
    <source>
        <dbReference type="ARBA" id="ARBA00022692"/>
    </source>
</evidence>
<proteinExistence type="predicted"/>
<feature type="transmembrane region" description="Helical" evidence="5">
    <location>
        <begin position="55"/>
        <end position="76"/>
    </location>
</feature>
<evidence type="ECO:0000256" key="5">
    <source>
        <dbReference type="SAM" id="Phobius"/>
    </source>
</evidence>
<organism evidence="6 7">
    <name type="scientific">Pristionchus entomophagus</name>
    <dbReference type="NCBI Taxonomy" id="358040"/>
    <lineage>
        <taxon>Eukaryota</taxon>
        <taxon>Metazoa</taxon>
        <taxon>Ecdysozoa</taxon>
        <taxon>Nematoda</taxon>
        <taxon>Chromadorea</taxon>
        <taxon>Rhabditida</taxon>
        <taxon>Rhabditina</taxon>
        <taxon>Diplogasteromorpha</taxon>
        <taxon>Diplogasteroidea</taxon>
        <taxon>Neodiplogasteridae</taxon>
        <taxon>Pristionchus</taxon>
    </lineage>
</organism>
<feature type="non-terminal residue" evidence="6">
    <location>
        <position position="1"/>
    </location>
</feature>
<sequence>ILLLIHYCWSLMNCFAVMLDGLIVIVRQFTYSSIDDLITSGTECAIRRGINTTCIYGLVFSLVVISLERAAATIWYKTYNRCPHWSTKPLIMLQISAPVLIITPVLVKYDFTRK</sequence>
<evidence type="ECO:0000256" key="3">
    <source>
        <dbReference type="ARBA" id="ARBA00022989"/>
    </source>
</evidence>
<dbReference type="Proteomes" id="UP001432027">
    <property type="component" value="Unassembled WGS sequence"/>
</dbReference>
<reference evidence="6" key="1">
    <citation type="submission" date="2023-10" db="EMBL/GenBank/DDBJ databases">
        <title>Genome assembly of Pristionchus species.</title>
        <authorList>
            <person name="Yoshida K."/>
            <person name="Sommer R.J."/>
        </authorList>
    </citation>
    <scope>NUCLEOTIDE SEQUENCE</scope>
    <source>
        <strain evidence="6">RS0144</strain>
    </source>
</reference>
<keyword evidence="3 5" id="KW-1133">Transmembrane helix</keyword>
<dbReference type="AlphaFoldDB" id="A0AAV5TZV8"/>
<feature type="non-terminal residue" evidence="6">
    <location>
        <position position="114"/>
    </location>
</feature>
<feature type="transmembrane region" description="Helical" evidence="5">
    <location>
        <begin position="6"/>
        <end position="26"/>
    </location>
</feature>
<dbReference type="InterPro" id="IPR053286">
    <property type="entry name" value="Nematode_rcpt-like_srab"/>
</dbReference>